<evidence type="ECO:0000313" key="2">
    <source>
        <dbReference type="EMBL" id="MDO3395189.1"/>
    </source>
</evidence>
<dbReference type="Pfam" id="PF13338">
    <property type="entry name" value="AbiEi_4"/>
    <property type="match status" value="1"/>
</dbReference>
<proteinExistence type="predicted"/>
<gene>
    <name evidence="2" type="ORF">QWJ41_05630</name>
</gene>
<feature type="domain" description="AbiEi antitoxin N-terminal" evidence="1">
    <location>
        <begin position="10"/>
        <end position="46"/>
    </location>
</feature>
<dbReference type="RefSeq" id="WP_302706321.1">
    <property type="nucleotide sequence ID" value="NZ_JAULSC010000003.1"/>
</dbReference>
<dbReference type="EMBL" id="JAULSC010000003">
    <property type="protein sequence ID" value="MDO3395189.1"/>
    <property type="molecule type" value="Genomic_DNA"/>
</dbReference>
<evidence type="ECO:0000313" key="3">
    <source>
        <dbReference type="Proteomes" id="UP001168363"/>
    </source>
</evidence>
<reference evidence="2" key="1">
    <citation type="submission" date="2023-06" db="EMBL/GenBank/DDBJ databases">
        <title>Genome sequence of Nocardioides sp. SOB44.</title>
        <authorList>
            <person name="Zhang G."/>
        </authorList>
    </citation>
    <scope>NUCLEOTIDE SEQUENCE</scope>
    <source>
        <strain evidence="2">SOB44</strain>
    </source>
</reference>
<dbReference type="Gene3D" id="3.40.960.10">
    <property type="entry name" value="VSR Endonuclease"/>
    <property type="match status" value="1"/>
</dbReference>
<accession>A0ABT8TP87</accession>
<organism evidence="2 3">
    <name type="scientific">Nocardioides cremeus</name>
    <dbReference type="NCBI Taxonomy" id="3058044"/>
    <lineage>
        <taxon>Bacteria</taxon>
        <taxon>Bacillati</taxon>
        <taxon>Actinomycetota</taxon>
        <taxon>Actinomycetes</taxon>
        <taxon>Propionibacteriales</taxon>
        <taxon>Nocardioidaceae</taxon>
        <taxon>Nocardioides</taxon>
    </lineage>
</organism>
<comment type="caution">
    <text evidence="2">The sequence shown here is derived from an EMBL/GenBank/DDBJ whole genome shotgun (WGS) entry which is preliminary data.</text>
</comment>
<name>A0ABT8TP87_9ACTN</name>
<sequence length="312" mass="35496">MMIKPATDDLGVVLRRDLVATGVHDNAIARLVRVGTLVRLRHGVYADARRWAAASKVDRHRMLSRGVMRLYDDDVALSHVSAALAYGAPDHGLPLDEVHLTELSRAGERVQAKVRHHRGSCREDEVVLRDGHKITAPARTALDTAALVERDAAVCVLDWFYQQKLTDPEELRRELRTRSVWSDHLDLTLKLGYARVGSESVGESLARLAFLDAGLPEPVLQHEVRDDRGWLIGRVDFAWPEQRLIVEFDGREKYHSMRRDGESIEEMVLREKTREDRLREATGWTVIRITWADLHHPGRLLARLTRYLAPVA</sequence>
<dbReference type="InterPro" id="IPR025159">
    <property type="entry name" value="AbiEi_N"/>
</dbReference>
<evidence type="ECO:0000259" key="1">
    <source>
        <dbReference type="Pfam" id="PF13338"/>
    </source>
</evidence>
<keyword evidence="3" id="KW-1185">Reference proteome</keyword>
<protein>
    <submittedName>
        <fullName evidence="2">Type IV toxin-antitoxin system AbiEi family antitoxin domain-containing protein</fullName>
    </submittedName>
</protein>
<dbReference type="SUPFAM" id="SSF52980">
    <property type="entry name" value="Restriction endonuclease-like"/>
    <property type="match status" value="1"/>
</dbReference>
<dbReference type="Proteomes" id="UP001168363">
    <property type="component" value="Unassembled WGS sequence"/>
</dbReference>
<dbReference type="InterPro" id="IPR011335">
    <property type="entry name" value="Restrct_endonuc-II-like"/>
</dbReference>